<keyword evidence="1" id="KW-0479">Metal-binding</keyword>
<dbReference type="KEGG" id="dci:103512764"/>
<dbReference type="GeneID" id="103512764"/>
<feature type="coiled-coil region" evidence="2">
    <location>
        <begin position="230"/>
        <end position="257"/>
    </location>
</feature>
<dbReference type="Proteomes" id="UP000079169">
    <property type="component" value="Unplaced"/>
</dbReference>
<reference evidence="6" key="1">
    <citation type="submission" date="2025-08" db="UniProtKB">
        <authorList>
            <consortium name="RefSeq"/>
        </authorList>
    </citation>
    <scope>IDENTIFICATION</scope>
</reference>
<feature type="region of interest" description="Disordered" evidence="3">
    <location>
        <begin position="1"/>
        <end position="25"/>
    </location>
</feature>
<feature type="compositionally biased region" description="Basic and acidic residues" evidence="3">
    <location>
        <begin position="1627"/>
        <end position="1666"/>
    </location>
</feature>
<evidence type="ECO:0000313" key="6">
    <source>
        <dbReference type="RefSeq" id="XP_026681953.1"/>
    </source>
</evidence>
<feature type="region of interest" description="Disordered" evidence="3">
    <location>
        <begin position="1085"/>
        <end position="1104"/>
    </location>
</feature>
<accession>A0A3Q0J4U4</accession>
<feature type="compositionally biased region" description="Basic and acidic residues" evidence="3">
    <location>
        <begin position="1573"/>
        <end position="1584"/>
    </location>
</feature>
<name>A0A3Q0J4U4_DIACI</name>
<dbReference type="PROSITE" id="PS00028">
    <property type="entry name" value="ZINC_FINGER_C2H2_1"/>
    <property type="match status" value="3"/>
</dbReference>
<evidence type="ECO:0000256" key="1">
    <source>
        <dbReference type="PROSITE-ProRule" id="PRU00042"/>
    </source>
</evidence>
<protein>
    <submittedName>
        <fullName evidence="6">Uncharacterized protein LOC103512764</fullName>
    </submittedName>
</protein>
<proteinExistence type="predicted"/>
<organism evidence="5 6">
    <name type="scientific">Diaphorina citri</name>
    <name type="common">Asian citrus psyllid</name>
    <dbReference type="NCBI Taxonomy" id="121845"/>
    <lineage>
        <taxon>Eukaryota</taxon>
        <taxon>Metazoa</taxon>
        <taxon>Ecdysozoa</taxon>
        <taxon>Arthropoda</taxon>
        <taxon>Hexapoda</taxon>
        <taxon>Insecta</taxon>
        <taxon>Pterygota</taxon>
        <taxon>Neoptera</taxon>
        <taxon>Paraneoptera</taxon>
        <taxon>Hemiptera</taxon>
        <taxon>Sternorrhyncha</taxon>
        <taxon>Psylloidea</taxon>
        <taxon>Psyllidae</taxon>
        <taxon>Diaphorininae</taxon>
        <taxon>Diaphorina</taxon>
    </lineage>
</organism>
<feature type="compositionally biased region" description="Basic and acidic residues" evidence="3">
    <location>
        <begin position="1535"/>
        <end position="1544"/>
    </location>
</feature>
<sequence length="2250" mass="265315">MPEMSLLNDSESCGGPQTLFDDPEMNAYEEQKRRKWEEEYLRRRKAQEKGNPDFATYSIESNETAIERRRLNITRRRRKYTPKLIYIRRKRRDVEVTTRKHKSTTDIKCKLIGKMKLRRANKNKRKTKEQVYKQQLQKIIQKAKAYLLKFNKTHYPTTQSIYEKVQIYKVKEKFKRLNWFLHGLDNYTVPPDIDIDMITNTPYTTVRPLFYKRVEKRDLYMRQFMDFKRHKRHIDELKTLIHEADEINQEMQAEDDANVEDKRKKRHVNFEDINLQEIENALKPLATETAGTKIDQNNEETIVNEKKNLDDQKANYKRLLFKREVHENLLNEHIVGNANPKNPFGRNEMKELEETKVKLMKKRDLAEKTSIEDYAKPKKESVEFDASEGKRNRRNVDNVHAIEANLESDLNFIKKTFNTIVKANKEHRNKRQVDAEQCEFYKNLLDEKNAVDEEELKMIRDAKQSIEKGKEAARNERNKEAAMQPKGAEQGESNIEVQHFNHQPNGKEAFLLKKIQNNPMPNRHKKVERSLNNIRNKRSPHVHGPDEHRCHQINLKRMKREPRFRKDRLPTKKKRRTTCPFFARTRYMYNCTVCNIIYSLEGALAQHNYKKHNGSALIVSYDTKDIEDEYYSWDYENIPKNDTVETTREKWEKRCLVPNQKRHRYLNKGCTPKYRHNQGGADGGEGGEQDNLLRRKRAVDDDEEQNVFDQERNVVNELFQGGEQDNLLRRKRAVDEDEEQNVFDQERNVIDDELTVKRIQKRNVQDPEEFEERNLKRVQKRNVNDVQEPNVVDKRVQKSNVHGPIRRRRGVMDVRGRRSVVDQIIRDKGIRIEDSEGNPITLSPFIKQQLEGRCDHLAKSISLRKTEEISSMSGDKKGTPYHFNETMLEYIANLDTNETLAEAIEQKARREGRIKRDVVISELTDELDSVVRDPNRKYQWTNDKSWEWRIKNVNIRDLMYRIMEKRMMTTSTPHPDAVMYDYRDVEKQAIKYTLDEVEDRNRRVSAFYADNGYFSGCRFITVNQTNQVNKNRHLRYTNVKPGSRTTIDKSKTSHYPNPFEFTDKKDYYDSDIEVAKSQFRFRRDINGDNKEAGPRHVPPRAPVKTQRKFQKRSLNMITLDSNQDLAAIRRQLNMSANPDTAERAEIRKKEIYHQRLLDMASQIATAELSNMSPENYTSEEIRIRAKLREERKRNLREYDEEMARIKRSVTSAPANGANKTRRTFWLENWADEEFTGQYSMVRSHDRRKREIEYDTDYSSNLARFECIDTHPELFDRLYPNVSVYTPYTLYPTTQSWMTQGTLDPTATYPWVEKSGPDSGDVNEWDANLDPLEKSVKDFFVSEQVSREMAKQTEIDPVEYQEWLDWQRNRSLEDENQYENITYTCRMPGCTFNHSDDIEVGDHIFIHHFTYPTNYKEEMTYRIESSTLGWERLTDVNYLLNRYSDEALHPDIREDFDIFTGLFDNLNFPTIHPNHTLPSKKKRTKFVPTTDPLMETIPITKPKKTTNHHEHAEKHGHHTAKGDHHTGKHDHHSTKHDHLADAGDGHHKRHRRDLGVGHKRQRRDHDSLPPMPKDSNERSGPDGRRYYPSPESRERRHRRALKADEALHAGHHKRHRRDYDSLPPMPKDSNERSGPDGRRYYPSPESRERRHHRDYDSLPSKPKDSNERSGPNGRRYYPSPESRERRHHRDYDSLPSKPKDSNERSGSDGRRYYPSPESRERHRRDLDSILPLPSPSTNELLDSYGGPAFLKTGEELSDLTPAPTGTTVFDLLPLYSNYEPEKETRWKFSEETVPPKFRCKYCGDLFHEEDHLIHHKSSVHPRLRTPTTTPKFRIMKHFFTLDSEVDMSKNYDFVFSEPDNGSFVQHRPILEDSFYKSFNPDAPEHNVNPESYAAIDEYMDEVFNKSTHSICNACGKNISHRSAEAHFRKHVSRIKKDYFDELPPEYMDRCFKEAYWDDSWETIHHKLRRQYEENRIVQSIFEPETYKCKRCNATFRNHELTYAHLLEHKKNASIISAREAEIRNQIKRERARNATTLPPHQKEWNPDYIDYLKGVKHKRSVDCIEIDNPGAGDNKTVPLYKIYESFNTSKERIENITPGRIPNIFTVDIPKESIGKSNSDAKNLNKVADDYNERSISKNLESRVQEIYARQKETDTEIDQQTVSKSGTGEEDPEKVSQNTNGVNKDTNGVNKDMDGANKDINGVNNDMNPPPEAHEEIPEIPDYYLNCCSESTVVSIIYISLHFVLHSINM</sequence>
<feature type="compositionally biased region" description="Basic and acidic residues" evidence="3">
    <location>
        <begin position="466"/>
        <end position="480"/>
    </location>
</feature>
<dbReference type="SMART" id="SM00355">
    <property type="entry name" value="ZnF_C2H2"/>
    <property type="match status" value="5"/>
</dbReference>
<keyword evidence="5" id="KW-1185">Reference proteome</keyword>
<evidence type="ECO:0000259" key="4">
    <source>
        <dbReference type="PROSITE" id="PS50157"/>
    </source>
</evidence>
<dbReference type="GO" id="GO:0008270">
    <property type="term" value="F:zinc ion binding"/>
    <property type="evidence" value="ECO:0007669"/>
    <property type="project" value="UniProtKB-KW"/>
</dbReference>
<feature type="region of interest" description="Disordered" evidence="3">
    <location>
        <begin position="1495"/>
        <end position="1740"/>
    </location>
</feature>
<feature type="compositionally biased region" description="Polar residues" evidence="3">
    <location>
        <begin position="2175"/>
        <end position="2189"/>
    </location>
</feature>
<dbReference type="PROSITE" id="PS50157">
    <property type="entry name" value="ZINC_FINGER_C2H2_2"/>
    <property type="match status" value="1"/>
</dbReference>
<dbReference type="PaxDb" id="121845-A0A3Q0J4U4"/>
<feature type="region of interest" description="Disordered" evidence="3">
    <location>
        <begin position="466"/>
        <end position="490"/>
    </location>
</feature>
<keyword evidence="1" id="KW-0862">Zinc</keyword>
<feature type="domain" description="C2H2-type" evidence="4">
    <location>
        <begin position="1796"/>
        <end position="1824"/>
    </location>
</feature>
<gene>
    <name evidence="6" type="primary">LOC103512764</name>
</gene>
<feature type="region of interest" description="Disordered" evidence="3">
    <location>
        <begin position="2150"/>
        <end position="2195"/>
    </location>
</feature>
<feature type="compositionally biased region" description="Basic residues" evidence="3">
    <location>
        <begin position="1525"/>
        <end position="1534"/>
    </location>
</feature>
<keyword evidence="2" id="KW-0175">Coiled coil</keyword>
<keyword evidence="1" id="KW-0863">Zinc-finger</keyword>
<feature type="compositionally biased region" description="Basic residues" evidence="3">
    <location>
        <begin position="1545"/>
        <end position="1561"/>
    </location>
</feature>
<evidence type="ECO:0000256" key="2">
    <source>
        <dbReference type="SAM" id="Coils"/>
    </source>
</evidence>
<dbReference type="InterPro" id="IPR013087">
    <property type="entry name" value="Znf_C2H2_type"/>
</dbReference>
<dbReference type="RefSeq" id="XP_026681953.1">
    <property type="nucleotide sequence ID" value="XM_026826152.1"/>
</dbReference>
<evidence type="ECO:0000313" key="5">
    <source>
        <dbReference type="Proteomes" id="UP000079169"/>
    </source>
</evidence>
<evidence type="ECO:0000256" key="3">
    <source>
        <dbReference type="SAM" id="MobiDB-lite"/>
    </source>
</evidence>
<feature type="region of interest" description="Disordered" evidence="3">
    <location>
        <begin position="669"/>
        <end position="689"/>
    </location>
</feature>
<feature type="compositionally biased region" description="Basic and acidic residues" evidence="3">
    <location>
        <begin position="1680"/>
        <end position="1726"/>
    </location>
</feature>
<feature type="compositionally biased region" description="Basic and acidic residues" evidence="3">
    <location>
        <begin position="1085"/>
        <end position="1094"/>
    </location>
</feature>